<evidence type="ECO:0000256" key="1">
    <source>
        <dbReference type="PROSITE-ProRule" id="PRU01005"/>
    </source>
</evidence>
<sequence>MDNCVDEPKANCDRSDIKSVCNHPMYKRLMNSNCRKACGMCQPGTCTDTTTDCSKPSISGVCSHPTYKRLMSKKCPVTCSACDGNDSNPSNPSNPNSPDSPGGDDECINGAAD</sequence>
<comment type="caution">
    <text evidence="1">Lacks conserved residue(s) required for the propagation of feature annotation.</text>
</comment>
<feature type="domain" description="ShKT" evidence="3">
    <location>
        <begin position="4"/>
        <end position="41"/>
    </location>
</feature>
<evidence type="ECO:0000256" key="2">
    <source>
        <dbReference type="SAM" id="MobiDB-lite"/>
    </source>
</evidence>
<dbReference type="Pfam" id="PF01549">
    <property type="entry name" value="ShK"/>
    <property type="match status" value="2"/>
</dbReference>
<dbReference type="OrthoDB" id="5819406at2759"/>
<dbReference type="Proteomes" id="UP000783686">
    <property type="component" value="Unassembled WGS sequence"/>
</dbReference>
<dbReference type="PANTHER" id="PTHR46219">
    <property type="entry name" value="PROTEIN CBG11138"/>
    <property type="match status" value="1"/>
</dbReference>
<dbReference type="SMART" id="SM00254">
    <property type="entry name" value="ShKT"/>
    <property type="match status" value="2"/>
</dbReference>
<keyword evidence="5" id="KW-1185">Reference proteome</keyword>
<dbReference type="PANTHER" id="PTHR46219:SF5">
    <property type="entry name" value="SHKT DOMAIN-CONTAINING PROTEIN"/>
    <property type="match status" value="1"/>
</dbReference>
<evidence type="ECO:0000313" key="5">
    <source>
        <dbReference type="Proteomes" id="UP000614601"/>
    </source>
</evidence>
<protein>
    <recommendedName>
        <fullName evidence="3">ShKT domain-containing protein</fullName>
    </recommendedName>
</protein>
<dbReference type="Gene3D" id="1.10.10.1940">
    <property type="match status" value="2"/>
</dbReference>
<accession>A0A811L1M0</accession>
<comment type="caution">
    <text evidence="4">The sequence shown here is derived from an EMBL/GenBank/DDBJ whole genome shotgun (WGS) entry which is preliminary data.</text>
</comment>
<reference evidence="4" key="1">
    <citation type="submission" date="2020-09" db="EMBL/GenBank/DDBJ databases">
        <authorList>
            <person name="Kikuchi T."/>
        </authorList>
    </citation>
    <scope>NUCLEOTIDE SEQUENCE</scope>
    <source>
        <strain evidence="4">SH1</strain>
    </source>
</reference>
<dbReference type="Proteomes" id="UP000614601">
    <property type="component" value="Unassembled WGS sequence"/>
</dbReference>
<evidence type="ECO:0000259" key="3">
    <source>
        <dbReference type="PROSITE" id="PS51670"/>
    </source>
</evidence>
<dbReference type="PROSITE" id="PS51670">
    <property type="entry name" value="SHKT"/>
    <property type="match status" value="1"/>
</dbReference>
<dbReference type="InterPro" id="IPR003582">
    <property type="entry name" value="ShKT_dom"/>
</dbReference>
<dbReference type="EMBL" id="CAJFCW020000004">
    <property type="protein sequence ID" value="CAG9115238.1"/>
    <property type="molecule type" value="Genomic_DNA"/>
</dbReference>
<proteinExistence type="predicted"/>
<feature type="compositionally biased region" description="Low complexity" evidence="2">
    <location>
        <begin position="84"/>
        <end position="101"/>
    </location>
</feature>
<dbReference type="AlphaFoldDB" id="A0A811L1M0"/>
<evidence type="ECO:0000313" key="4">
    <source>
        <dbReference type="EMBL" id="CAD5221607.1"/>
    </source>
</evidence>
<dbReference type="EMBL" id="CAJFDH010000004">
    <property type="protein sequence ID" value="CAD5221607.1"/>
    <property type="molecule type" value="Genomic_DNA"/>
</dbReference>
<feature type="region of interest" description="Disordered" evidence="2">
    <location>
        <begin position="84"/>
        <end position="113"/>
    </location>
</feature>
<gene>
    <name evidence="4" type="ORF">BOKJ2_LOCUS9529</name>
</gene>
<organism evidence="4 5">
    <name type="scientific">Bursaphelenchus okinawaensis</name>
    <dbReference type="NCBI Taxonomy" id="465554"/>
    <lineage>
        <taxon>Eukaryota</taxon>
        <taxon>Metazoa</taxon>
        <taxon>Ecdysozoa</taxon>
        <taxon>Nematoda</taxon>
        <taxon>Chromadorea</taxon>
        <taxon>Rhabditida</taxon>
        <taxon>Tylenchina</taxon>
        <taxon>Tylenchomorpha</taxon>
        <taxon>Aphelenchoidea</taxon>
        <taxon>Aphelenchoididae</taxon>
        <taxon>Bursaphelenchus</taxon>
    </lineage>
</organism>
<name>A0A811L1M0_9BILA</name>